<name>A0A9Q3KXH9_9BASI</name>
<accession>A0A9Q3KXH9</accession>
<reference evidence="1" key="1">
    <citation type="submission" date="2021-03" db="EMBL/GenBank/DDBJ databases">
        <title>Draft genome sequence of rust myrtle Austropuccinia psidii MF-1, a brazilian biotype.</title>
        <authorList>
            <person name="Quecine M.C."/>
            <person name="Pachon D.M.R."/>
            <person name="Bonatelli M.L."/>
            <person name="Correr F.H."/>
            <person name="Franceschini L.M."/>
            <person name="Leite T.F."/>
            <person name="Margarido G.R.A."/>
            <person name="Almeida C.A."/>
            <person name="Ferrarezi J.A."/>
            <person name="Labate C.A."/>
        </authorList>
    </citation>
    <scope>NUCLEOTIDE SEQUENCE</scope>
    <source>
        <strain evidence="1">MF-1</strain>
    </source>
</reference>
<keyword evidence="2" id="KW-1185">Reference proteome</keyword>
<evidence type="ECO:0000313" key="2">
    <source>
        <dbReference type="Proteomes" id="UP000765509"/>
    </source>
</evidence>
<dbReference type="Proteomes" id="UP000765509">
    <property type="component" value="Unassembled WGS sequence"/>
</dbReference>
<dbReference type="AlphaFoldDB" id="A0A9Q3KXH9"/>
<protein>
    <submittedName>
        <fullName evidence="1">Uncharacterized protein</fullName>
    </submittedName>
</protein>
<comment type="caution">
    <text evidence="1">The sequence shown here is derived from an EMBL/GenBank/DDBJ whole genome shotgun (WGS) entry which is preliminary data.</text>
</comment>
<evidence type="ECO:0000313" key="1">
    <source>
        <dbReference type="EMBL" id="MBW0589920.1"/>
    </source>
</evidence>
<proteinExistence type="predicted"/>
<sequence>MDSVELVWKRGFFFSEGTTTQNLVRITPRGCEDEESKPRRIVSGVSLDEGFYSRHYLYSWTLSPRGIQAPDLNEYTIQLPQYPNPLNSEYWKGVVSL</sequence>
<organism evidence="1 2">
    <name type="scientific">Austropuccinia psidii MF-1</name>
    <dbReference type="NCBI Taxonomy" id="1389203"/>
    <lineage>
        <taxon>Eukaryota</taxon>
        <taxon>Fungi</taxon>
        <taxon>Dikarya</taxon>
        <taxon>Basidiomycota</taxon>
        <taxon>Pucciniomycotina</taxon>
        <taxon>Pucciniomycetes</taxon>
        <taxon>Pucciniales</taxon>
        <taxon>Sphaerophragmiaceae</taxon>
        <taxon>Austropuccinia</taxon>
    </lineage>
</organism>
<gene>
    <name evidence="1" type="ORF">O181_129635</name>
</gene>
<dbReference type="EMBL" id="AVOT02136183">
    <property type="protein sequence ID" value="MBW0589920.1"/>
    <property type="molecule type" value="Genomic_DNA"/>
</dbReference>